<reference evidence="2" key="2">
    <citation type="submission" date="2020-11" db="EMBL/GenBank/DDBJ databases">
        <authorList>
            <person name="McCartney M.A."/>
            <person name="Auch B."/>
            <person name="Kono T."/>
            <person name="Mallez S."/>
            <person name="Becker A."/>
            <person name="Gohl D.M."/>
            <person name="Silverstein K.A.T."/>
            <person name="Koren S."/>
            <person name="Bechman K.B."/>
            <person name="Herman A."/>
            <person name="Abrahante J.E."/>
            <person name="Garbe J."/>
        </authorList>
    </citation>
    <scope>NUCLEOTIDE SEQUENCE</scope>
    <source>
        <strain evidence="2">Duluth1</strain>
        <tissue evidence="2">Whole animal</tissue>
    </source>
</reference>
<feature type="region of interest" description="Disordered" evidence="1">
    <location>
        <begin position="1"/>
        <end position="58"/>
    </location>
</feature>
<keyword evidence="3" id="KW-1185">Reference proteome</keyword>
<gene>
    <name evidence="2" type="ORF">DPMN_190588</name>
</gene>
<sequence length="193" mass="21373">MDVDNQESGKTKQNININDAKVYYAVPDKRNPSKKSPAIRNGNANGNQDDIVRGSDYDDYDINDAKLYYAVPDKRNPSKKSPAITIGNQDDIVRGSDDADYDINDKKLYYDVPDTGIPSKKSPGITIGNASDDQEDIVRQSVDADYDIAHVDQANWSTPAEGFNTLDEGDYNVCSHGPNKPTVFIGDYDHLHI</sequence>
<protein>
    <submittedName>
        <fullName evidence="2">Uncharacterized protein</fullName>
    </submittedName>
</protein>
<accession>A0A9D4IC40</accession>
<organism evidence="2 3">
    <name type="scientific">Dreissena polymorpha</name>
    <name type="common">Zebra mussel</name>
    <name type="synonym">Mytilus polymorpha</name>
    <dbReference type="NCBI Taxonomy" id="45954"/>
    <lineage>
        <taxon>Eukaryota</taxon>
        <taxon>Metazoa</taxon>
        <taxon>Spiralia</taxon>
        <taxon>Lophotrochozoa</taxon>
        <taxon>Mollusca</taxon>
        <taxon>Bivalvia</taxon>
        <taxon>Autobranchia</taxon>
        <taxon>Heteroconchia</taxon>
        <taxon>Euheterodonta</taxon>
        <taxon>Imparidentia</taxon>
        <taxon>Neoheterodontei</taxon>
        <taxon>Myida</taxon>
        <taxon>Dreissenoidea</taxon>
        <taxon>Dreissenidae</taxon>
        <taxon>Dreissena</taxon>
    </lineage>
</organism>
<evidence type="ECO:0000313" key="2">
    <source>
        <dbReference type="EMBL" id="KAH3755889.1"/>
    </source>
</evidence>
<dbReference type="AlphaFoldDB" id="A0A9D4IC40"/>
<reference evidence="2" key="1">
    <citation type="journal article" date="2019" name="bioRxiv">
        <title>The Genome of the Zebra Mussel, Dreissena polymorpha: A Resource for Invasive Species Research.</title>
        <authorList>
            <person name="McCartney M.A."/>
            <person name="Auch B."/>
            <person name="Kono T."/>
            <person name="Mallez S."/>
            <person name="Zhang Y."/>
            <person name="Obille A."/>
            <person name="Becker A."/>
            <person name="Abrahante J.E."/>
            <person name="Garbe J."/>
            <person name="Badalamenti J.P."/>
            <person name="Herman A."/>
            <person name="Mangelson H."/>
            <person name="Liachko I."/>
            <person name="Sullivan S."/>
            <person name="Sone E.D."/>
            <person name="Koren S."/>
            <person name="Silverstein K.A.T."/>
            <person name="Beckman K.B."/>
            <person name="Gohl D.M."/>
        </authorList>
    </citation>
    <scope>NUCLEOTIDE SEQUENCE</scope>
    <source>
        <strain evidence="2">Duluth1</strain>
        <tissue evidence="2">Whole animal</tissue>
    </source>
</reference>
<name>A0A9D4IC40_DREPO</name>
<dbReference type="Proteomes" id="UP000828390">
    <property type="component" value="Unassembled WGS sequence"/>
</dbReference>
<feature type="compositionally biased region" description="Polar residues" evidence="1">
    <location>
        <begin position="1"/>
        <end position="17"/>
    </location>
</feature>
<evidence type="ECO:0000313" key="3">
    <source>
        <dbReference type="Proteomes" id="UP000828390"/>
    </source>
</evidence>
<proteinExistence type="predicted"/>
<evidence type="ECO:0000256" key="1">
    <source>
        <dbReference type="SAM" id="MobiDB-lite"/>
    </source>
</evidence>
<comment type="caution">
    <text evidence="2">The sequence shown here is derived from an EMBL/GenBank/DDBJ whole genome shotgun (WGS) entry which is preliminary data.</text>
</comment>
<dbReference type="EMBL" id="JAIWYP010000010">
    <property type="protein sequence ID" value="KAH3755889.1"/>
    <property type="molecule type" value="Genomic_DNA"/>
</dbReference>